<reference evidence="2" key="1">
    <citation type="submission" date="2018-11" db="EMBL/GenBank/DDBJ databases">
        <authorList>
            <person name="Grassa J C."/>
        </authorList>
    </citation>
    <scope>NUCLEOTIDE SEQUENCE [LARGE SCALE GENOMIC DNA]</scope>
</reference>
<feature type="region of interest" description="Disordered" evidence="1">
    <location>
        <begin position="488"/>
        <end position="510"/>
    </location>
</feature>
<dbReference type="AlphaFoldDB" id="A0A803NJ51"/>
<evidence type="ECO:0008006" key="4">
    <source>
        <dbReference type="Google" id="ProtNLM"/>
    </source>
</evidence>
<dbReference type="Gramene" id="evm.model.01.1943">
    <property type="protein sequence ID" value="cds.evm.model.01.1943"/>
    <property type="gene ID" value="evm.TU.01.1943"/>
</dbReference>
<evidence type="ECO:0000313" key="3">
    <source>
        <dbReference type="Proteomes" id="UP000596661"/>
    </source>
</evidence>
<sequence>MLYFSKDFEILWEKGSAKGFMALKLDMSKAYDQVEWGFLASLMRQFSFVKGWVKVIMDCVTTPEYKSLSLLFSLAKARSELVGFRCSRLGPRVTHLLFADDSLVFGRANEGDTETIKRILLTYEAVSGDGTQVRAFKDPWLPRSRTFQPLTRRINDDCHWQYNLSPEKFRLSCEAFEVLMTTLWWLWYDRNSVLFGNKKSRLDIIPDLANNYLPEFKNPPLMSTCMSILWDLQSNPWSAKPLCWPGCLAMMLSLGRPAMGPARGGWPAPEKFELEEVILVRGRRDRTFSILPDRSLGHYDARGNPLNGLGAPSVVGLDHVLVQSLVPKILGAKQPKTRWVSLASALPVEAFDKLITSGLCGQLLDVWLVPSAPEVARMPTAGVSCPRDGQGPDLDDEEAPLSRIVQNLERRERALHRRLARGGQVGDASLHIGPRGLAFDRPTRHVPTFRDKGKAVVVSSDISSSDADDMSSRLRGLAGPAPAGLPIVQPVFPGTRRPNRGAGSAVGRKAAESATRCIERALMKTSSARDDSMGSSDAFQERVKVLEASLAAKDKVNFEIEFGLIERTLARGRALFENQMATDQTAAYREQSSSRARDEVLADQLVEEVAGQDVTHQAG</sequence>
<accession>A0A803NJ51</accession>
<evidence type="ECO:0000313" key="2">
    <source>
        <dbReference type="EnsemblPlants" id="cds.evm.model.01.1943"/>
    </source>
</evidence>
<proteinExistence type="predicted"/>
<protein>
    <recommendedName>
        <fullName evidence="4">Reverse transcriptase domain-containing protein</fullName>
    </recommendedName>
</protein>
<dbReference type="EMBL" id="UZAU01000053">
    <property type="status" value="NOT_ANNOTATED_CDS"/>
    <property type="molecule type" value="Genomic_DNA"/>
</dbReference>
<name>A0A803NJ51_CANSA</name>
<keyword evidence="3" id="KW-1185">Reference proteome</keyword>
<evidence type="ECO:0000256" key="1">
    <source>
        <dbReference type="SAM" id="MobiDB-lite"/>
    </source>
</evidence>
<dbReference type="Proteomes" id="UP000596661">
    <property type="component" value="Chromosome 1"/>
</dbReference>
<organism evidence="2 3">
    <name type="scientific">Cannabis sativa</name>
    <name type="common">Hemp</name>
    <name type="synonym">Marijuana</name>
    <dbReference type="NCBI Taxonomy" id="3483"/>
    <lineage>
        <taxon>Eukaryota</taxon>
        <taxon>Viridiplantae</taxon>
        <taxon>Streptophyta</taxon>
        <taxon>Embryophyta</taxon>
        <taxon>Tracheophyta</taxon>
        <taxon>Spermatophyta</taxon>
        <taxon>Magnoliopsida</taxon>
        <taxon>eudicotyledons</taxon>
        <taxon>Gunneridae</taxon>
        <taxon>Pentapetalae</taxon>
        <taxon>rosids</taxon>
        <taxon>fabids</taxon>
        <taxon>Rosales</taxon>
        <taxon>Cannabaceae</taxon>
        <taxon>Cannabis</taxon>
    </lineage>
</organism>
<dbReference type="EnsemblPlants" id="evm.model.01.1943">
    <property type="protein sequence ID" value="cds.evm.model.01.1943"/>
    <property type="gene ID" value="evm.TU.01.1943"/>
</dbReference>
<reference evidence="2" key="2">
    <citation type="submission" date="2021-03" db="UniProtKB">
        <authorList>
            <consortium name="EnsemblPlants"/>
        </authorList>
    </citation>
    <scope>IDENTIFICATION</scope>
</reference>